<evidence type="ECO:0000313" key="5">
    <source>
        <dbReference type="EMBL" id="GES13669.1"/>
    </source>
</evidence>
<dbReference type="PROSITE" id="PS50043">
    <property type="entry name" value="HTH_LUXR_2"/>
    <property type="match status" value="1"/>
</dbReference>
<reference evidence="5 6" key="1">
    <citation type="submission" date="2019-10" db="EMBL/GenBank/DDBJ databases">
        <title>Whole genome shotgun sequence of Acrocarpospora macrocephala NBRC 16266.</title>
        <authorList>
            <person name="Ichikawa N."/>
            <person name="Kimura A."/>
            <person name="Kitahashi Y."/>
            <person name="Komaki H."/>
            <person name="Oguchi A."/>
        </authorList>
    </citation>
    <scope>NUCLEOTIDE SEQUENCE [LARGE SCALE GENOMIC DNA]</scope>
    <source>
        <strain evidence="5 6">NBRC 16266</strain>
    </source>
</reference>
<dbReference type="SMART" id="SM00421">
    <property type="entry name" value="HTH_LUXR"/>
    <property type="match status" value="1"/>
</dbReference>
<dbReference type="RefSeq" id="WP_155358910.1">
    <property type="nucleotide sequence ID" value="NZ_BAAAHL010000028.1"/>
</dbReference>
<dbReference type="PRINTS" id="PR00038">
    <property type="entry name" value="HTHLUXR"/>
</dbReference>
<keyword evidence="6" id="KW-1185">Reference proteome</keyword>
<dbReference type="AlphaFoldDB" id="A0A5M3X0M2"/>
<organism evidence="5 6">
    <name type="scientific">Acrocarpospora macrocephala</name>
    <dbReference type="NCBI Taxonomy" id="150177"/>
    <lineage>
        <taxon>Bacteria</taxon>
        <taxon>Bacillati</taxon>
        <taxon>Actinomycetota</taxon>
        <taxon>Actinomycetes</taxon>
        <taxon>Streptosporangiales</taxon>
        <taxon>Streptosporangiaceae</taxon>
        <taxon>Acrocarpospora</taxon>
    </lineage>
</organism>
<keyword evidence="3" id="KW-0804">Transcription</keyword>
<evidence type="ECO:0000313" key="6">
    <source>
        <dbReference type="Proteomes" id="UP000331127"/>
    </source>
</evidence>
<proteinExistence type="predicted"/>
<evidence type="ECO:0000259" key="4">
    <source>
        <dbReference type="PROSITE" id="PS50043"/>
    </source>
</evidence>
<dbReference type="InterPro" id="IPR016032">
    <property type="entry name" value="Sig_transdc_resp-reg_C-effctor"/>
</dbReference>
<dbReference type="SUPFAM" id="SSF46894">
    <property type="entry name" value="C-terminal effector domain of the bipartite response regulators"/>
    <property type="match status" value="1"/>
</dbReference>
<gene>
    <name evidence="5" type="ORF">Amac_072660</name>
</gene>
<dbReference type="EMBL" id="BLAE01000049">
    <property type="protein sequence ID" value="GES13669.1"/>
    <property type="molecule type" value="Genomic_DNA"/>
</dbReference>
<dbReference type="Pfam" id="PF00196">
    <property type="entry name" value="GerE"/>
    <property type="match status" value="1"/>
</dbReference>
<dbReference type="GO" id="GO:0003677">
    <property type="term" value="F:DNA binding"/>
    <property type="evidence" value="ECO:0007669"/>
    <property type="project" value="UniProtKB-KW"/>
</dbReference>
<name>A0A5M3X0M2_9ACTN</name>
<dbReference type="Proteomes" id="UP000331127">
    <property type="component" value="Unassembled WGS sequence"/>
</dbReference>
<comment type="caution">
    <text evidence="5">The sequence shown here is derived from an EMBL/GenBank/DDBJ whole genome shotgun (WGS) entry which is preliminary data.</text>
</comment>
<accession>A0A5M3X0M2</accession>
<keyword evidence="1" id="KW-0805">Transcription regulation</keyword>
<dbReference type="PANTHER" id="PTHR44688">
    <property type="entry name" value="DNA-BINDING TRANSCRIPTIONAL ACTIVATOR DEVR_DOSR"/>
    <property type="match status" value="1"/>
</dbReference>
<dbReference type="PANTHER" id="PTHR44688:SF16">
    <property type="entry name" value="DNA-BINDING TRANSCRIPTIONAL ACTIVATOR DEVR_DOSR"/>
    <property type="match status" value="1"/>
</dbReference>
<feature type="domain" description="HTH luxR-type" evidence="4">
    <location>
        <begin position="143"/>
        <end position="208"/>
    </location>
</feature>
<dbReference type="Gene3D" id="3.40.50.2300">
    <property type="match status" value="1"/>
</dbReference>
<evidence type="ECO:0000256" key="1">
    <source>
        <dbReference type="ARBA" id="ARBA00023015"/>
    </source>
</evidence>
<keyword evidence="2 5" id="KW-0238">DNA-binding</keyword>
<sequence>MRIVVIERDPLARGGITAILRHEEGIKSIVEVSAYHDLRREPSLSETSVCIMGVDRVTDETVTLVSQLRHHLTGSERPIPVIVLTPDWSPLDIMLIKADAYPIRRDHIGPMQLVGLIRVISMGYRPLYKALVQGLTDRFAPVSGEIRQILTKREYEVLTLIARGKVNGEIATELGVAISTVKTHVMKILRKLGARNRAQAVMAAGLSD</sequence>
<protein>
    <submittedName>
        <fullName evidence="5">DNA-binding response regulator</fullName>
    </submittedName>
</protein>
<evidence type="ECO:0000256" key="2">
    <source>
        <dbReference type="ARBA" id="ARBA00023125"/>
    </source>
</evidence>
<dbReference type="OrthoDB" id="9808843at2"/>
<dbReference type="CDD" id="cd06170">
    <property type="entry name" value="LuxR_C_like"/>
    <property type="match status" value="1"/>
</dbReference>
<evidence type="ECO:0000256" key="3">
    <source>
        <dbReference type="ARBA" id="ARBA00023163"/>
    </source>
</evidence>
<dbReference type="GO" id="GO:0006355">
    <property type="term" value="P:regulation of DNA-templated transcription"/>
    <property type="evidence" value="ECO:0007669"/>
    <property type="project" value="InterPro"/>
</dbReference>
<dbReference type="InterPro" id="IPR000792">
    <property type="entry name" value="Tscrpt_reg_LuxR_C"/>
</dbReference>